<dbReference type="Proteomes" id="UP000031515">
    <property type="component" value="Unassembled WGS sequence"/>
</dbReference>
<feature type="non-terminal residue" evidence="3">
    <location>
        <position position="1"/>
    </location>
</feature>
<organism evidence="3 4">
    <name type="scientific">Chaetura pelagica</name>
    <name type="common">Chimney swift</name>
    <name type="synonym">Hirundo pelagica</name>
    <dbReference type="NCBI Taxonomy" id="8897"/>
    <lineage>
        <taxon>Eukaryota</taxon>
        <taxon>Metazoa</taxon>
        <taxon>Chordata</taxon>
        <taxon>Craniata</taxon>
        <taxon>Vertebrata</taxon>
        <taxon>Euteleostomi</taxon>
        <taxon>Archelosauria</taxon>
        <taxon>Archosauria</taxon>
        <taxon>Dinosauria</taxon>
        <taxon>Saurischia</taxon>
        <taxon>Theropoda</taxon>
        <taxon>Coelurosauria</taxon>
        <taxon>Aves</taxon>
        <taxon>Neognathae</taxon>
        <taxon>Neoaves</taxon>
        <taxon>Strisores</taxon>
        <taxon>Apodiformes</taxon>
        <taxon>Apodidae</taxon>
        <taxon>Apodinae</taxon>
        <taxon>Chaetura</taxon>
    </lineage>
</organism>
<name>A0A093BG39_CHAPE</name>
<sequence>LGQVKKGLCVLIHHNLVSYQVQKRGVVEYEARCPRVLRVLRYPRYIYTAKTLYG</sequence>
<reference evidence="4" key="2">
    <citation type="journal article" date="2014" name="Science">
        <title>Comparative genomics reveals insights into avian genome evolution and adaptation.</title>
        <authorList>
            <consortium name="Avian Genome Consortium"/>
            <person name="Zhang G."/>
            <person name="Li C."/>
            <person name="Li Q."/>
            <person name="Li B."/>
            <person name="Larkin D.M."/>
            <person name="Lee C."/>
            <person name="Storz J.F."/>
            <person name="Antunes A."/>
            <person name="Greenwold M.J."/>
            <person name="Meredith R.W."/>
            <person name="Odeen A."/>
            <person name="Cui J."/>
            <person name="Zhou Q."/>
            <person name="Xu L."/>
            <person name="Pan H."/>
            <person name="Wang Z."/>
            <person name="Jin L."/>
            <person name="Zhang P."/>
            <person name="Hu H."/>
            <person name="Yang W."/>
            <person name="Hu J."/>
            <person name="Xiao J."/>
            <person name="Yang Z."/>
            <person name="Liu Y."/>
            <person name="Xie Q."/>
            <person name="Yu H."/>
            <person name="Lian J."/>
            <person name="Wen P."/>
            <person name="Zhang F."/>
            <person name="Li H."/>
            <person name="Zeng Y."/>
            <person name="Xiong Z."/>
            <person name="Liu S."/>
            <person name="Zhou L."/>
            <person name="Huang Z."/>
            <person name="An N."/>
            <person name="Wang J."/>
            <person name="Zheng Q."/>
            <person name="Xiong Y."/>
            <person name="Wang G."/>
            <person name="Wang B."/>
            <person name="Wang J."/>
            <person name="Fan Y."/>
            <person name="da Fonseca R.R."/>
            <person name="Alfaro-Nunez A."/>
            <person name="Schubert M."/>
            <person name="Orlando L."/>
            <person name="Mourier T."/>
            <person name="Howard J.T."/>
            <person name="Ganapathy G."/>
            <person name="Pfenning A."/>
            <person name="Whitney O."/>
            <person name="Rivas M.V."/>
            <person name="Hara E."/>
            <person name="Smith J."/>
            <person name="Farre M."/>
            <person name="Narayan J."/>
            <person name="Slavov G."/>
            <person name="Romanov M.N."/>
            <person name="Borges R."/>
            <person name="Machado J.P."/>
            <person name="Khan I."/>
            <person name="Springer M.S."/>
            <person name="Gatesy J."/>
            <person name="Hoffmann F.G."/>
            <person name="Opazo J.C."/>
            <person name="Hastad O."/>
            <person name="Sawyer R.H."/>
            <person name="Kim H."/>
            <person name="Kim K.W."/>
            <person name="Kim H.J."/>
            <person name="Cho S."/>
            <person name="Li N."/>
            <person name="Huang Y."/>
            <person name="Bruford M.W."/>
            <person name="Zhan X."/>
            <person name="Dixon A."/>
            <person name="Bertelsen M.F."/>
            <person name="Derryberry E."/>
            <person name="Warren W."/>
            <person name="Wilson R.K."/>
            <person name="Li S."/>
            <person name="Ray D.A."/>
            <person name="Green R.E."/>
            <person name="O'Brien S.J."/>
            <person name="Griffin D."/>
            <person name="Johnson W.E."/>
            <person name="Haussler D."/>
            <person name="Ryder O.A."/>
            <person name="Willerslev E."/>
            <person name="Graves G.R."/>
            <person name="Alstrom P."/>
            <person name="Fjeldsa J."/>
            <person name="Mindell D.P."/>
            <person name="Edwards S.V."/>
            <person name="Braun E.L."/>
            <person name="Rahbek C."/>
            <person name="Burt D.W."/>
            <person name="Houde P."/>
            <person name="Zhang Y."/>
            <person name="Yang H."/>
            <person name="Wang J."/>
            <person name="Jarvis E.D."/>
            <person name="Gilbert M.T."/>
            <person name="Wang J."/>
        </authorList>
    </citation>
    <scope>NUCLEOTIDE SEQUENCE [LARGE SCALE GENOMIC DNA]</scope>
</reference>
<dbReference type="PANTHER" id="PTHR12949:SF0">
    <property type="entry name" value="DNA-DIRECTED RNA POLYMERASE III SUBUNIT RPC3"/>
    <property type="match status" value="1"/>
</dbReference>
<feature type="domain" description="RNA polymerase III subunit RPC82-related helix-turn-helix" evidence="2">
    <location>
        <begin position="2"/>
        <end position="20"/>
    </location>
</feature>
<comment type="function">
    <text evidence="1">DNA-dependent RNA polymerase catalyzes the transcription of DNA into RNA using the four ribonucleoside triphosphates as substrates. Specific core component of RNA polymerase III which synthesizes small RNAs, such as 5S rRNA and tRNAs.</text>
</comment>
<comment type="subcellular location">
    <subcellularLocation>
        <location evidence="1">Nucleus</location>
    </subcellularLocation>
</comment>
<keyword evidence="4" id="KW-1185">Reference proteome</keyword>
<dbReference type="InterPro" id="IPR013197">
    <property type="entry name" value="RNA_pol_III_RPC82-rel_HTH"/>
</dbReference>
<comment type="similarity">
    <text evidence="1">Belongs to the eukaryotic RPC3/POLR3C RNA polymerase subunit family.</text>
</comment>
<dbReference type="PANTHER" id="PTHR12949">
    <property type="entry name" value="RNA POLYMERASE III DNA DIRECTED -RELATED"/>
    <property type="match status" value="1"/>
</dbReference>
<dbReference type="GO" id="GO:0003697">
    <property type="term" value="F:single-stranded DNA binding"/>
    <property type="evidence" value="ECO:0007669"/>
    <property type="project" value="UniProtKB-UniRule"/>
</dbReference>
<gene>
    <name evidence="3" type="ORF">M959_14613</name>
</gene>
<reference evidence="3 4" key="1">
    <citation type="submission" date="2013-08" db="EMBL/GenBank/DDBJ databases">
        <title>Genome evolution of avian class.</title>
        <authorList>
            <person name="Zhang G."/>
            <person name="Li C."/>
        </authorList>
    </citation>
    <scope>NUCLEOTIDE SEQUENCE [LARGE SCALE GENOMIC DNA]</scope>
    <source>
        <strain evidence="3">M959</strain>
    </source>
</reference>
<dbReference type="InterPro" id="IPR039748">
    <property type="entry name" value="RPC3"/>
</dbReference>
<evidence type="ECO:0000313" key="4">
    <source>
        <dbReference type="Proteomes" id="UP000031515"/>
    </source>
</evidence>
<keyword evidence="1 3" id="KW-0240">DNA-directed RNA polymerase</keyword>
<keyword evidence="1" id="KW-0539">Nucleus</keyword>
<dbReference type="Gene3D" id="1.10.10.10">
    <property type="entry name" value="Winged helix-like DNA-binding domain superfamily/Winged helix DNA-binding domain"/>
    <property type="match status" value="1"/>
</dbReference>
<evidence type="ECO:0000259" key="2">
    <source>
        <dbReference type="Pfam" id="PF08221"/>
    </source>
</evidence>
<accession>A0A093BG39</accession>
<feature type="non-terminal residue" evidence="3">
    <location>
        <position position="54"/>
    </location>
</feature>
<evidence type="ECO:0000313" key="3">
    <source>
        <dbReference type="EMBL" id="KFU93076.1"/>
    </source>
</evidence>
<evidence type="ECO:0000256" key="1">
    <source>
        <dbReference type="RuleBase" id="RU367076"/>
    </source>
</evidence>
<comment type="subunit">
    <text evidence="1">Component of the RNA polymerase III (Pol III) complex consisting of 17 subunits.</text>
</comment>
<keyword evidence="1" id="KW-0804">Transcription</keyword>
<dbReference type="Pfam" id="PF08221">
    <property type="entry name" value="HTH_9"/>
    <property type="match status" value="1"/>
</dbReference>
<proteinExistence type="inferred from homology"/>
<dbReference type="InterPro" id="IPR036388">
    <property type="entry name" value="WH-like_DNA-bd_sf"/>
</dbReference>
<dbReference type="GO" id="GO:0005666">
    <property type="term" value="C:RNA polymerase III complex"/>
    <property type="evidence" value="ECO:0007669"/>
    <property type="project" value="UniProtKB-UniRule"/>
</dbReference>
<dbReference type="EMBL" id="KN126829">
    <property type="protein sequence ID" value="KFU93076.1"/>
    <property type="molecule type" value="Genomic_DNA"/>
</dbReference>
<dbReference type="AlphaFoldDB" id="A0A093BG39"/>
<protein>
    <recommendedName>
        <fullName evidence="1">DNA-directed RNA polymerase III subunit RPC3</fullName>
        <shortName evidence="1">RNA polymerase III subunit C3</shortName>
    </recommendedName>
</protein>